<protein>
    <recommendedName>
        <fullName evidence="3">Carboxypeptidase-like regulatory domain-containing protein</fullName>
    </recommendedName>
</protein>
<dbReference type="RefSeq" id="WP_183405124.1">
    <property type="nucleotide sequence ID" value="NZ_JACHGG010000004.1"/>
</dbReference>
<dbReference type="Proteomes" id="UP000532746">
    <property type="component" value="Unassembled WGS sequence"/>
</dbReference>
<dbReference type="SUPFAM" id="SSF49464">
    <property type="entry name" value="Carboxypeptidase regulatory domain-like"/>
    <property type="match status" value="1"/>
</dbReference>
<evidence type="ECO:0000313" key="1">
    <source>
        <dbReference type="EMBL" id="MBB6060075.1"/>
    </source>
</evidence>
<evidence type="ECO:0008006" key="3">
    <source>
        <dbReference type="Google" id="ProtNLM"/>
    </source>
</evidence>
<dbReference type="AlphaFoldDB" id="A0A7W9T327"/>
<comment type="caution">
    <text evidence="1">The sequence shown here is derived from an EMBL/GenBank/DDBJ whole genome shotgun (WGS) entry which is preliminary data.</text>
</comment>
<dbReference type="Gene3D" id="2.60.40.1120">
    <property type="entry name" value="Carboxypeptidase-like, regulatory domain"/>
    <property type="match status" value="1"/>
</dbReference>
<name>A0A7W9T327_9BACT</name>
<evidence type="ECO:0000313" key="2">
    <source>
        <dbReference type="Proteomes" id="UP000532746"/>
    </source>
</evidence>
<reference evidence="1 2" key="1">
    <citation type="submission" date="2020-08" db="EMBL/GenBank/DDBJ databases">
        <title>Genomic Encyclopedia of Type Strains, Phase IV (KMG-IV): sequencing the most valuable type-strain genomes for metagenomic binning, comparative biology and taxonomic classification.</title>
        <authorList>
            <person name="Goeker M."/>
        </authorList>
    </citation>
    <scope>NUCLEOTIDE SEQUENCE [LARGE SCALE GENOMIC DNA]</scope>
    <source>
        <strain evidence="1 2">DSM 26718</strain>
    </source>
</reference>
<sequence length="231" mass="24869">MPSRPILSVPTPCHENWHAMTPAAQGRHCAACDKVVVDFTRMTDAEVLAYLGHSVGKSCGRFRAEQLNRPLVATSVPVTSWRLWLAAAVAAFGLAPAAHAQTPQPVPVRQQVTLGMVATPSQPAQSTLPLVIVRGLVADETGTGLPGVTILLKGTQVGAASHTDGSFELRVPAGRPVVLLVSSVGFVTKEIVVHPEVPLTISLDADVKGNFESWYTPRSLWWRITRPFRQF</sequence>
<dbReference type="Pfam" id="PF13715">
    <property type="entry name" value="CarbopepD_reg_2"/>
    <property type="match status" value="1"/>
</dbReference>
<dbReference type="EMBL" id="JACHGG010000004">
    <property type="protein sequence ID" value="MBB6060075.1"/>
    <property type="molecule type" value="Genomic_DNA"/>
</dbReference>
<gene>
    <name evidence="1" type="ORF">HNQ93_002941</name>
</gene>
<dbReference type="InterPro" id="IPR008969">
    <property type="entry name" value="CarboxyPept-like_regulatory"/>
</dbReference>
<organism evidence="1 2">
    <name type="scientific">Hymenobacter luteus</name>
    <dbReference type="NCBI Taxonomy" id="1411122"/>
    <lineage>
        <taxon>Bacteria</taxon>
        <taxon>Pseudomonadati</taxon>
        <taxon>Bacteroidota</taxon>
        <taxon>Cytophagia</taxon>
        <taxon>Cytophagales</taxon>
        <taxon>Hymenobacteraceae</taxon>
        <taxon>Hymenobacter</taxon>
    </lineage>
</organism>
<keyword evidence="2" id="KW-1185">Reference proteome</keyword>
<proteinExistence type="predicted"/>
<accession>A0A7W9T327</accession>